<dbReference type="Proteomes" id="UP000578352">
    <property type="component" value="Unassembled WGS sequence"/>
</dbReference>
<evidence type="ECO:0000313" key="13">
    <source>
        <dbReference type="Proteomes" id="UP000578352"/>
    </source>
</evidence>
<keyword evidence="4" id="KW-0285">Flavoprotein</keyword>
<evidence type="ECO:0000256" key="8">
    <source>
        <dbReference type="ARBA" id="ARBA00047776"/>
    </source>
</evidence>
<evidence type="ECO:0000256" key="1">
    <source>
        <dbReference type="ARBA" id="ARBA00001974"/>
    </source>
</evidence>
<feature type="binding site" evidence="9">
    <location>
        <begin position="367"/>
        <end position="369"/>
    </location>
    <ligand>
        <name>FAD</name>
        <dbReference type="ChEBI" id="CHEBI:57692"/>
    </ligand>
</feature>
<reference evidence="12 13" key="1">
    <citation type="submission" date="2020-07" db="EMBL/GenBank/DDBJ databases">
        <title>Sequencing the genomes of 1000 actinobacteria strains.</title>
        <authorList>
            <person name="Klenk H.-P."/>
        </authorList>
    </citation>
    <scope>NUCLEOTIDE SEQUENCE [LARGE SCALE GENOMIC DNA]</scope>
    <source>
        <strain evidence="12 13">DSM 15165</strain>
    </source>
</reference>
<evidence type="ECO:0000256" key="6">
    <source>
        <dbReference type="ARBA" id="ARBA00022857"/>
    </source>
</evidence>
<dbReference type="PIRSF" id="PIRSF000362">
    <property type="entry name" value="FNR"/>
    <property type="match status" value="1"/>
</dbReference>
<dbReference type="PANTHER" id="PTHR48467">
    <property type="entry name" value="GLUTAMATE SYNTHASE 1 [NADH], CHLOROPLASTIC-LIKE"/>
    <property type="match status" value="1"/>
</dbReference>
<comment type="catalytic activity">
    <reaction evidence="8">
        <text>2 reduced [2Fe-2S]-[ferredoxin] + NADP(+) + H(+) = 2 oxidized [2Fe-2S]-[ferredoxin] + NADPH</text>
        <dbReference type="Rhea" id="RHEA:20125"/>
        <dbReference type="Rhea" id="RHEA-COMP:10000"/>
        <dbReference type="Rhea" id="RHEA-COMP:10001"/>
        <dbReference type="ChEBI" id="CHEBI:15378"/>
        <dbReference type="ChEBI" id="CHEBI:33737"/>
        <dbReference type="ChEBI" id="CHEBI:33738"/>
        <dbReference type="ChEBI" id="CHEBI:57783"/>
        <dbReference type="ChEBI" id="CHEBI:58349"/>
        <dbReference type="EC" id="1.18.1.2"/>
    </reaction>
</comment>
<comment type="similarity">
    <text evidence="2">Belongs to the ferredoxin--NADP reductase type 1 family.</text>
</comment>
<dbReference type="Pfam" id="PF07992">
    <property type="entry name" value="Pyr_redox_2"/>
    <property type="match status" value="1"/>
</dbReference>
<organism evidence="12 13">
    <name type="scientific">Leifsonia shinshuensis</name>
    <dbReference type="NCBI Taxonomy" id="150026"/>
    <lineage>
        <taxon>Bacteria</taxon>
        <taxon>Bacillati</taxon>
        <taxon>Actinomycetota</taxon>
        <taxon>Actinomycetes</taxon>
        <taxon>Micrococcales</taxon>
        <taxon>Microbacteriaceae</taxon>
        <taxon>Leifsonia</taxon>
    </lineage>
</organism>
<sequence length="460" mass="50933">MTKLRLAIVGAGPAGIYAADILLKAERGFDVSIDLFEALPAPYGLVRYGVAPDHPRIKGIITALREVLDRGDIRIFGNVTYGVDITLDDLKRHYNAVIFATGAVRDSDLDIPGIDLGGSYGAADFVSWFDGHPDVPRTWPLNAKSVAVIGNGNVALDVSRILAKHADDLLPTEIPDNVYEILKNSPVTDVHVFGRRGPAQVKFTPLELRELGELRDVDMILYDEDFEYDEHSKDAIASNKQVMVIDRVLQQWRQREVGAASRRLHLHFYAKPLEVLGDEDGNVRAIRYERTESDGAGGVRGTGEIRELEIQALYRAVGYFGSPLPGIPFDKKHGVIPNHEGQVLRNRDNERMYGVYATGWIKRGPVGLIGHTKSDAMETIKHVINDQGNWWSPADPSEESVEKLLRDRGVEYTNLDGWHNLDAHEQALGAERGRARIKVVPRDEMIRASNGAAVEATAAE</sequence>
<evidence type="ECO:0000256" key="9">
    <source>
        <dbReference type="PIRSR" id="PIRSR000362-1"/>
    </source>
</evidence>
<feature type="binding site" evidence="10">
    <location>
        <begin position="151"/>
        <end position="154"/>
    </location>
    <ligand>
        <name>NADP(+)</name>
        <dbReference type="ChEBI" id="CHEBI:58349"/>
    </ligand>
</feature>
<comment type="caution">
    <text evidence="12">The sequence shown here is derived from an EMBL/GenBank/DDBJ whole genome shotgun (WGS) entry which is preliminary data.</text>
</comment>
<dbReference type="SUPFAM" id="SSF51971">
    <property type="entry name" value="Nucleotide-binding domain"/>
    <property type="match status" value="2"/>
</dbReference>
<feature type="binding site" evidence="9">
    <location>
        <position position="45"/>
    </location>
    <ligand>
        <name>FAD</name>
        <dbReference type="ChEBI" id="CHEBI:57692"/>
    </ligand>
</feature>
<accession>A0A853D068</accession>
<evidence type="ECO:0000256" key="4">
    <source>
        <dbReference type="ARBA" id="ARBA00022630"/>
    </source>
</evidence>
<gene>
    <name evidence="12" type="ORF">HNR13_003800</name>
</gene>
<evidence type="ECO:0000256" key="2">
    <source>
        <dbReference type="ARBA" id="ARBA00008312"/>
    </source>
</evidence>
<evidence type="ECO:0000256" key="3">
    <source>
        <dbReference type="ARBA" id="ARBA00013223"/>
    </source>
</evidence>
<evidence type="ECO:0000256" key="7">
    <source>
        <dbReference type="ARBA" id="ARBA00023002"/>
    </source>
</evidence>
<protein>
    <recommendedName>
        <fullName evidence="3">ferredoxin--NADP(+) reductase</fullName>
        <ecNumber evidence="3">1.18.1.2</ecNumber>
    </recommendedName>
</protein>
<name>A0A853D068_9MICO</name>
<keyword evidence="5 9" id="KW-0274">FAD</keyword>
<feature type="binding site" evidence="9">
    <location>
        <position position="14"/>
    </location>
    <ligand>
        <name>FAD</name>
        <dbReference type="ChEBI" id="CHEBI:57692"/>
    </ligand>
</feature>
<dbReference type="RefSeq" id="WP_179608262.1">
    <property type="nucleotide sequence ID" value="NZ_BAABEH010000001.1"/>
</dbReference>
<dbReference type="InterPro" id="IPR055275">
    <property type="entry name" value="Ferredox_Rdtase"/>
</dbReference>
<comment type="cofactor">
    <cofactor evidence="1 9">
        <name>FAD</name>
        <dbReference type="ChEBI" id="CHEBI:57692"/>
    </cofactor>
</comment>
<keyword evidence="7 12" id="KW-0560">Oxidoreductase</keyword>
<dbReference type="Gene3D" id="3.50.50.60">
    <property type="entry name" value="FAD/NAD(P)-binding domain"/>
    <property type="match status" value="1"/>
</dbReference>
<feature type="binding site" evidence="9">
    <location>
        <position position="360"/>
    </location>
    <ligand>
        <name>FAD</name>
        <dbReference type="ChEBI" id="CHEBI:57692"/>
    </ligand>
</feature>
<dbReference type="Gene3D" id="3.40.50.720">
    <property type="entry name" value="NAD(P)-binding Rossmann-like Domain"/>
    <property type="match status" value="1"/>
</dbReference>
<feature type="binding site" evidence="9">
    <location>
        <position position="37"/>
    </location>
    <ligand>
        <name>FAD</name>
        <dbReference type="ChEBI" id="CHEBI:57692"/>
    </ligand>
</feature>
<feature type="domain" description="FAD/NAD(P)-binding" evidence="11">
    <location>
        <begin position="5"/>
        <end position="168"/>
    </location>
</feature>
<dbReference type="InterPro" id="IPR036188">
    <property type="entry name" value="FAD/NAD-bd_sf"/>
</dbReference>
<feature type="binding site" evidence="10">
    <location>
        <begin position="195"/>
        <end position="196"/>
    </location>
    <ligand>
        <name>NADP(+)</name>
        <dbReference type="ChEBI" id="CHEBI:58349"/>
    </ligand>
</feature>
<dbReference type="EMBL" id="JACCFL010000001">
    <property type="protein sequence ID" value="NYJ25513.1"/>
    <property type="molecule type" value="Genomic_DNA"/>
</dbReference>
<feature type="binding site" evidence="10">
    <location>
        <position position="207"/>
    </location>
    <ligand>
        <name>NADP(+)</name>
        <dbReference type="ChEBI" id="CHEBI:58349"/>
    </ligand>
</feature>
<proteinExistence type="inferred from homology"/>
<dbReference type="GO" id="GO:0004324">
    <property type="term" value="F:ferredoxin-NADP+ reductase activity"/>
    <property type="evidence" value="ECO:0007669"/>
    <property type="project" value="UniProtKB-EC"/>
</dbReference>
<evidence type="ECO:0000256" key="10">
    <source>
        <dbReference type="PIRSR" id="PIRSR000362-2"/>
    </source>
</evidence>
<dbReference type="InterPro" id="IPR021163">
    <property type="entry name" value="Ferredox_Rdtase_adrenod"/>
</dbReference>
<dbReference type="EC" id="1.18.1.2" evidence="3"/>
<evidence type="ECO:0000313" key="12">
    <source>
        <dbReference type="EMBL" id="NYJ25513.1"/>
    </source>
</evidence>
<dbReference type="PRINTS" id="PR00419">
    <property type="entry name" value="ADXRDTASE"/>
</dbReference>
<dbReference type="AlphaFoldDB" id="A0A853D068"/>
<evidence type="ECO:0000256" key="5">
    <source>
        <dbReference type="ARBA" id="ARBA00022827"/>
    </source>
</evidence>
<keyword evidence="6 10" id="KW-0521">NADP</keyword>
<dbReference type="PANTHER" id="PTHR48467:SF1">
    <property type="entry name" value="GLUTAMATE SYNTHASE 1 [NADH], CHLOROPLASTIC-LIKE"/>
    <property type="match status" value="1"/>
</dbReference>
<evidence type="ECO:0000259" key="11">
    <source>
        <dbReference type="Pfam" id="PF07992"/>
    </source>
</evidence>
<feature type="binding site" evidence="10">
    <location>
        <position position="367"/>
    </location>
    <ligand>
        <name>NADP(+)</name>
        <dbReference type="ChEBI" id="CHEBI:58349"/>
    </ligand>
</feature>
<dbReference type="InterPro" id="IPR023753">
    <property type="entry name" value="FAD/NAD-binding_dom"/>
</dbReference>